<dbReference type="Pfam" id="PF00903">
    <property type="entry name" value="Glyoxalase"/>
    <property type="match status" value="1"/>
</dbReference>
<evidence type="ECO:0000256" key="1">
    <source>
        <dbReference type="ARBA" id="ARBA00001962"/>
    </source>
</evidence>
<dbReference type="EC" id="1.13.11.27" evidence="7"/>
<comment type="cofactor">
    <cofactor evidence="1">
        <name>Fe cation</name>
        <dbReference type="ChEBI" id="CHEBI:24875"/>
    </cofactor>
</comment>
<comment type="similarity">
    <text evidence="2">Belongs to the 4HPPD family.</text>
</comment>
<keyword evidence="8" id="KW-1185">Reference proteome</keyword>
<dbReference type="Gene3D" id="3.10.180.10">
    <property type="entry name" value="2,3-Dihydroxybiphenyl 1,2-Dioxygenase, domain 1"/>
    <property type="match status" value="2"/>
</dbReference>
<dbReference type="PIRSF" id="PIRSF009283">
    <property type="entry name" value="HPP_dOase"/>
    <property type="match status" value="1"/>
</dbReference>
<keyword evidence="7" id="KW-0223">Dioxygenase</keyword>
<feature type="domain" description="VOC" evidence="6">
    <location>
        <begin position="6"/>
        <end position="131"/>
    </location>
</feature>
<dbReference type="PROSITE" id="PS51819">
    <property type="entry name" value="VOC"/>
    <property type="match status" value="2"/>
</dbReference>
<dbReference type="Proteomes" id="UP001589810">
    <property type="component" value="Unassembled WGS sequence"/>
</dbReference>
<dbReference type="InterPro" id="IPR029068">
    <property type="entry name" value="Glyas_Bleomycin-R_OHBP_Dase"/>
</dbReference>
<dbReference type="InterPro" id="IPR005956">
    <property type="entry name" value="4OHPhenylPyrv_dOase"/>
</dbReference>
<dbReference type="PANTHER" id="PTHR11959">
    <property type="entry name" value="4-HYDROXYPHENYLPYRUVATE DIOXYGENASE"/>
    <property type="match status" value="1"/>
</dbReference>
<dbReference type="RefSeq" id="WP_273937937.1">
    <property type="nucleotide sequence ID" value="NZ_CP097263.1"/>
</dbReference>
<evidence type="ECO:0000313" key="8">
    <source>
        <dbReference type="Proteomes" id="UP001589810"/>
    </source>
</evidence>
<keyword evidence="4" id="KW-0677">Repeat</keyword>
<gene>
    <name evidence="7" type="primary">hppD</name>
    <name evidence="7" type="ORF">ACFFH7_42445</name>
</gene>
<keyword evidence="5" id="KW-0408">Iron</keyword>
<dbReference type="CDD" id="cd07250">
    <property type="entry name" value="HPPD_C_like"/>
    <property type="match status" value="1"/>
</dbReference>
<organism evidence="7 8">
    <name type="scientific">Kutzneria chonburiensis</name>
    <dbReference type="NCBI Taxonomy" id="1483604"/>
    <lineage>
        <taxon>Bacteria</taxon>
        <taxon>Bacillati</taxon>
        <taxon>Actinomycetota</taxon>
        <taxon>Actinomycetes</taxon>
        <taxon>Pseudonocardiales</taxon>
        <taxon>Pseudonocardiaceae</taxon>
        <taxon>Kutzneria</taxon>
    </lineage>
</organism>
<feature type="domain" description="VOC" evidence="6">
    <location>
        <begin position="156"/>
        <end position="307"/>
    </location>
</feature>
<accession>A0ABV6N6L2</accession>
<evidence type="ECO:0000313" key="7">
    <source>
        <dbReference type="EMBL" id="MFC0548229.1"/>
    </source>
</evidence>
<protein>
    <submittedName>
        <fullName evidence="7">4-hydroxyphenylpyruvate dioxygenase</fullName>
        <ecNumber evidence="7">1.13.11.27</ecNumber>
    </submittedName>
</protein>
<dbReference type="GO" id="GO:0003868">
    <property type="term" value="F:4-hydroxyphenylpyruvate dioxygenase activity"/>
    <property type="evidence" value="ECO:0007669"/>
    <property type="project" value="UniProtKB-EC"/>
</dbReference>
<evidence type="ECO:0000256" key="5">
    <source>
        <dbReference type="ARBA" id="ARBA00023004"/>
    </source>
</evidence>
<dbReference type="CDD" id="cd08342">
    <property type="entry name" value="HPPD_N_like"/>
    <property type="match status" value="1"/>
</dbReference>
<sequence length="351" mass="37215">MSTQLAVDHVEFFVTDLDASLVELVDGYGFEVLAAVNSKAWGGYRSVALGQGDSVLVVTEAAGDLHPAGQYVARHGDGVGVIALRTDDAAEAFAVAVANGAVPVSPPADRDGCITATIEAFGDVLHTFVQQPAVGRCLPGFGAISTAGTIGAGLLEMDHFAVCLEAGGLDGAVEFYLEVLGFAEIFEEKIEVGTQAMNSVAVQSLSGKVTLTLIEPDTTAEPGQIDDFIGNHGGAGVQHIAFTCNDIVASVADITARGVAFLDPPQTYYSLLAERLEPVGHTVDELRGLGILVDEDHDGQLYQIFTRTTHPRRTFFFEVIERLKARTFGSGNIKALYEAVELERTTARETR</sequence>
<evidence type="ECO:0000256" key="3">
    <source>
        <dbReference type="ARBA" id="ARBA00022723"/>
    </source>
</evidence>
<evidence type="ECO:0000256" key="2">
    <source>
        <dbReference type="ARBA" id="ARBA00005877"/>
    </source>
</evidence>
<dbReference type="InterPro" id="IPR004360">
    <property type="entry name" value="Glyas_Fos-R_dOase_dom"/>
</dbReference>
<reference evidence="7 8" key="1">
    <citation type="submission" date="2024-09" db="EMBL/GenBank/DDBJ databases">
        <authorList>
            <person name="Sun Q."/>
            <person name="Mori K."/>
        </authorList>
    </citation>
    <scope>NUCLEOTIDE SEQUENCE [LARGE SCALE GENOMIC DNA]</scope>
    <source>
        <strain evidence="7 8">TBRC 1432</strain>
    </source>
</reference>
<evidence type="ECO:0000259" key="6">
    <source>
        <dbReference type="PROSITE" id="PS51819"/>
    </source>
</evidence>
<comment type="caution">
    <text evidence="7">The sequence shown here is derived from an EMBL/GenBank/DDBJ whole genome shotgun (WGS) entry which is preliminary data.</text>
</comment>
<dbReference type="InterPro" id="IPR041736">
    <property type="entry name" value="4OHPhenylPyrv_dOase_N"/>
</dbReference>
<keyword evidence="7" id="KW-0560">Oxidoreductase</keyword>
<dbReference type="InterPro" id="IPR041735">
    <property type="entry name" value="4OHPhenylPyrv_dOase_C"/>
</dbReference>
<dbReference type="Pfam" id="PF14696">
    <property type="entry name" value="Glyoxalase_5"/>
    <property type="match status" value="1"/>
</dbReference>
<dbReference type="NCBIfam" id="TIGR01263">
    <property type="entry name" value="4HPPD"/>
    <property type="match status" value="1"/>
</dbReference>
<evidence type="ECO:0000256" key="4">
    <source>
        <dbReference type="ARBA" id="ARBA00022737"/>
    </source>
</evidence>
<dbReference type="SUPFAM" id="SSF54593">
    <property type="entry name" value="Glyoxalase/Bleomycin resistance protein/Dihydroxybiphenyl dioxygenase"/>
    <property type="match status" value="1"/>
</dbReference>
<dbReference type="EMBL" id="JBHLUD010000015">
    <property type="protein sequence ID" value="MFC0548229.1"/>
    <property type="molecule type" value="Genomic_DNA"/>
</dbReference>
<dbReference type="PANTHER" id="PTHR11959:SF1">
    <property type="entry name" value="4-HYDROXYPHENYLPYRUVATE DIOXYGENASE"/>
    <property type="match status" value="1"/>
</dbReference>
<name>A0ABV6N6L2_9PSEU</name>
<dbReference type="InterPro" id="IPR037523">
    <property type="entry name" value="VOC_core"/>
</dbReference>
<proteinExistence type="inferred from homology"/>
<keyword evidence="3" id="KW-0479">Metal-binding</keyword>